<protein>
    <submittedName>
        <fullName evidence="2">PepSY domain-containing protein</fullName>
    </submittedName>
</protein>
<dbReference type="EMBL" id="DYVR01000033">
    <property type="protein sequence ID" value="HJF84265.1"/>
    <property type="molecule type" value="Genomic_DNA"/>
</dbReference>
<accession>A0A921HN35</accession>
<reference evidence="2" key="1">
    <citation type="journal article" date="2021" name="PeerJ">
        <title>Extensive microbial diversity within the chicken gut microbiome revealed by metagenomics and culture.</title>
        <authorList>
            <person name="Gilroy R."/>
            <person name="Ravi A."/>
            <person name="Getino M."/>
            <person name="Pursley I."/>
            <person name="Horton D.L."/>
            <person name="Alikhan N.F."/>
            <person name="Baker D."/>
            <person name="Gharbi K."/>
            <person name="Hall N."/>
            <person name="Watson M."/>
            <person name="Adriaenssens E.M."/>
            <person name="Foster-Nyarko E."/>
            <person name="Jarju S."/>
            <person name="Secka A."/>
            <person name="Antonio M."/>
            <person name="Oren A."/>
            <person name="Chaudhuri R.R."/>
            <person name="La Ragione R."/>
            <person name="Hildebrand F."/>
            <person name="Pallen M.J."/>
        </authorList>
    </citation>
    <scope>NUCLEOTIDE SEQUENCE</scope>
    <source>
        <strain evidence="2">7318</strain>
    </source>
</reference>
<dbReference type="RefSeq" id="WP_303691266.1">
    <property type="nucleotide sequence ID" value="NZ_CAKMHU010000004.1"/>
</dbReference>
<comment type="caution">
    <text evidence="2">The sequence shown here is derived from an EMBL/GenBank/DDBJ whole genome shotgun (WGS) entry which is preliminary data.</text>
</comment>
<gene>
    <name evidence="2" type="ORF">K8V65_01175</name>
</gene>
<feature type="domain" description="PepSY" evidence="1">
    <location>
        <begin position="134"/>
        <end position="189"/>
    </location>
</feature>
<dbReference type="PROSITE" id="PS51257">
    <property type="entry name" value="PROKAR_LIPOPROTEIN"/>
    <property type="match status" value="1"/>
</dbReference>
<name>A0A921HN35_9FIRM</name>
<reference evidence="2" key="2">
    <citation type="submission" date="2021-09" db="EMBL/GenBank/DDBJ databases">
        <authorList>
            <person name="Gilroy R."/>
        </authorList>
    </citation>
    <scope>NUCLEOTIDE SEQUENCE</scope>
    <source>
        <strain evidence="2">7318</strain>
    </source>
</reference>
<dbReference type="Pfam" id="PF03413">
    <property type="entry name" value="PepSY"/>
    <property type="match status" value="1"/>
</dbReference>
<organism evidence="2 3">
    <name type="scientific">Megamonas hypermegale</name>
    <dbReference type="NCBI Taxonomy" id="158847"/>
    <lineage>
        <taxon>Bacteria</taxon>
        <taxon>Bacillati</taxon>
        <taxon>Bacillota</taxon>
        <taxon>Negativicutes</taxon>
        <taxon>Selenomonadales</taxon>
        <taxon>Selenomonadaceae</taxon>
        <taxon>Megamonas</taxon>
    </lineage>
</organism>
<dbReference type="Proteomes" id="UP000780768">
    <property type="component" value="Unassembled WGS sequence"/>
</dbReference>
<dbReference type="AlphaFoldDB" id="A0A921HN35"/>
<dbReference type="Gene3D" id="3.10.450.40">
    <property type="match status" value="2"/>
</dbReference>
<dbReference type="InterPro" id="IPR025711">
    <property type="entry name" value="PepSY"/>
</dbReference>
<sequence length="200" mass="22511">MKKFIGVVCILIVGFACGFYLSGSQVFSSFNTNNTNTKQSAPLPASTDKTSSGSEITEDEARVIALHDANVDLNAIYNLRVHAENYYGIDIYDVEFDTNDKEYNYNIDRQSGAVIAMDYEIDERYLRDVPGKFISQQEAVDLAVQNIPGAKAADIQIRQGHDDHYAEYEGRAVVDNTRYEFTINADKGLITEWEVDRKAR</sequence>
<proteinExistence type="predicted"/>
<evidence type="ECO:0000313" key="2">
    <source>
        <dbReference type="EMBL" id="HJF84265.1"/>
    </source>
</evidence>
<evidence type="ECO:0000259" key="1">
    <source>
        <dbReference type="Pfam" id="PF03413"/>
    </source>
</evidence>
<evidence type="ECO:0000313" key="3">
    <source>
        <dbReference type="Proteomes" id="UP000780768"/>
    </source>
</evidence>